<evidence type="ECO:0000313" key="1">
    <source>
        <dbReference type="EMBL" id="EPS71494.1"/>
    </source>
</evidence>
<feature type="non-terminal residue" evidence="1">
    <location>
        <position position="90"/>
    </location>
</feature>
<protein>
    <recommendedName>
        <fullName evidence="3">Protein NUCLEAR FUSION DEFECTIVE 6, chloroplastic/mitochondrial</fullName>
    </recommendedName>
</protein>
<gene>
    <name evidence="1" type="ORF">M569_03266</name>
</gene>
<dbReference type="Proteomes" id="UP000015453">
    <property type="component" value="Unassembled WGS sequence"/>
</dbReference>
<keyword evidence="2" id="KW-1185">Reference proteome</keyword>
<evidence type="ECO:0008006" key="3">
    <source>
        <dbReference type="Google" id="ProtNLM"/>
    </source>
</evidence>
<dbReference type="PANTHER" id="PTHR33156">
    <property type="entry name" value="OS02G0230000 PROTEIN"/>
    <property type="match status" value="1"/>
</dbReference>
<evidence type="ECO:0000313" key="2">
    <source>
        <dbReference type="Proteomes" id="UP000015453"/>
    </source>
</evidence>
<dbReference type="InterPro" id="IPR043459">
    <property type="entry name" value="NFD6/NOXY2-like"/>
</dbReference>
<organism evidence="1 2">
    <name type="scientific">Genlisea aurea</name>
    <dbReference type="NCBI Taxonomy" id="192259"/>
    <lineage>
        <taxon>Eukaryota</taxon>
        <taxon>Viridiplantae</taxon>
        <taxon>Streptophyta</taxon>
        <taxon>Embryophyta</taxon>
        <taxon>Tracheophyta</taxon>
        <taxon>Spermatophyta</taxon>
        <taxon>Magnoliopsida</taxon>
        <taxon>eudicotyledons</taxon>
        <taxon>Gunneridae</taxon>
        <taxon>Pentapetalae</taxon>
        <taxon>asterids</taxon>
        <taxon>lamiids</taxon>
        <taxon>Lamiales</taxon>
        <taxon>Lentibulariaceae</taxon>
        <taxon>Genlisea</taxon>
    </lineage>
</organism>
<dbReference type="OrthoDB" id="736963at2759"/>
<reference evidence="1 2" key="1">
    <citation type="journal article" date="2013" name="BMC Genomics">
        <title>The miniature genome of a carnivorous plant Genlisea aurea contains a low number of genes and short non-coding sequences.</title>
        <authorList>
            <person name="Leushkin E.V."/>
            <person name="Sutormin R.A."/>
            <person name="Nabieva E.R."/>
            <person name="Penin A.A."/>
            <person name="Kondrashov A.S."/>
            <person name="Logacheva M.D."/>
        </authorList>
    </citation>
    <scope>NUCLEOTIDE SEQUENCE [LARGE SCALE GENOMIC DNA]</scope>
</reference>
<dbReference type="GO" id="GO:0005739">
    <property type="term" value="C:mitochondrion"/>
    <property type="evidence" value="ECO:0007669"/>
    <property type="project" value="TreeGrafter"/>
</dbReference>
<dbReference type="PANTHER" id="PTHR33156:SF48">
    <property type="entry name" value="PROTEIN NUCLEAR FUSION DEFECTIVE 6, MITOCHONDRIAL"/>
    <property type="match status" value="1"/>
</dbReference>
<proteinExistence type="predicted"/>
<accession>S8CVR8</accession>
<comment type="caution">
    <text evidence="1">The sequence shown here is derived from an EMBL/GenBank/DDBJ whole genome shotgun (WGS) entry which is preliminary data.</text>
</comment>
<dbReference type="EMBL" id="AUSU01001241">
    <property type="protein sequence ID" value="EPS71494.1"/>
    <property type="molecule type" value="Genomic_DNA"/>
</dbReference>
<sequence length="90" mass="9484">AVAALRSVVRSPAARNVAAAAVASSGKSFRSSPFRLPSRTNGLARRVFRSPAELSACLESMRPYHTATASALFTSLLTASRSGFCWLPEG</sequence>
<name>S8CVR8_9LAMI</name>
<dbReference type="AlphaFoldDB" id="S8CVR8"/>
<feature type="non-terminal residue" evidence="1">
    <location>
        <position position="1"/>
    </location>
</feature>